<keyword evidence="2" id="KW-1185">Reference proteome</keyword>
<evidence type="ECO:0000313" key="1">
    <source>
        <dbReference type="EMBL" id="MDQ8196361.1"/>
    </source>
</evidence>
<comment type="caution">
    <text evidence="1">The sequence shown here is derived from an EMBL/GenBank/DDBJ whole genome shotgun (WGS) entry which is preliminary data.</text>
</comment>
<accession>A0ABU1ANJ3</accession>
<dbReference type="RefSeq" id="WP_308986796.1">
    <property type="nucleotide sequence ID" value="NZ_JARXIC010000071.1"/>
</dbReference>
<gene>
    <name evidence="1" type="ORF">QEH59_18165</name>
</gene>
<sequence>MKEITNSLAVSMELNEAVEHLQDLVTEVEKGDYAPEGEYCYATALRHIYEHLNRSFHFADMEQTRIEEISQESFEELSDTLPTFLLPLREAKSIKSE</sequence>
<name>A0ABU1ANJ3_9BACT</name>
<dbReference type="Proteomes" id="UP001243717">
    <property type="component" value="Unassembled WGS sequence"/>
</dbReference>
<protein>
    <submittedName>
        <fullName evidence="1">Uncharacterized protein</fullName>
    </submittedName>
</protein>
<organism evidence="1 2">
    <name type="scientific">Thalassobacterium sedimentorum</name>
    <dbReference type="NCBI Taxonomy" id="3041258"/>
    <lineage>
        <taxon>Bacteria</taxon>
        <taxon>Pseudomonadati</taxon>
        <taxon>Verrucomicrobiota</taxon>
        <taxon>Opitutia</taxon>
        <taxon>Puniceicoccales</taxon>
        <taxon>Coraliomargaritaceae</taxon>
        <taxon>Thalassobacterium</taxon>
    </lineage>
</organism>
<dbReference type="EMBL" id="JARXIC010000071">
    <property type="protein sequence ID" value="MDQ8196361.1"/>
    <property type="molecule type" value="Genomic_DNA"/>
</dbReference>
<evidence type="ECO:0000313" key="2">
    <source>
        <dbReference type="Proteomes" id="UP001243717"/>
    </source>
</evidence>
<reference evidence="1 2" key="1">
    <citation type="submission" date="2023-04" db="EMBL/GenBank/DDBJ databases">
        <title>A novel bacteria isolated from coastal sediment.</title>
        <authorList>
            <person name="Liu X.-J."/>
            <person name="Du Z.-J."/>
        </authorList>
    </citation>
    <scope>NUCLEOTIDE SEQUENCE [LARGE SCALE GENOMIC DNA]</scope>
    <source>
        <strain evidence="1 2">SDUM461004</strain>
    </source>
</reference>
<proteinExistence type="predicted"/>